<dbReference type="Proteomes" id="UP000186817">
    <property type="component" value="Unassembled WGS sequence"/>
</dbReference>
<dbReference type="AlphaFoldDB" id="A0A1Q9CII0"/>
<sequence length="126" mass="13742">MYTTSARNDSPWRAVALREFEDVRSLANNCKLGSEALGAEPQCSWIEHPLCCAAKGNGTASSWAAAGRAARVDILYMATFLCPGHNFREFEKLPAAGKKSAPRAQYVLQGKGAIDELLGYTIQEYL</sequence>
<comment type="caution">
    <text evidence="1">The sequence shown here is derived from an EMBL/GenBank/DDBJ whole genome shotgun (WGS) entry which is preliminary data.</text>
</comment>
<evidence type="ECO:0000313" key="1">
    <source>
        <dbReference type="EMBL" id="OLP82728.1"/>
    </source>
</evidence>
<evidence type="ECO:0000313" key="2">
    <source>
        <dbReference type="Proteomes" id="UP000186817"/>
    </source>
</evidence>
<reference evidence="1 2" key="1">
    <citation type="submission" date="2016-02" db="EMBL/GenBank/DDBJ databases">
        <title>Genome analysis of coral dinoflagellate symbionts highlights evolutionary adaptations to a symbiotic lifestyle.</title>
        <authorList>
            <person name="Aranda M."/>
            <person name="Li Y."/>
            <person name="Liew Y.J."/>
            <person name="Baumgarten S."/>
            <person name="Simakov O."/>
            <person name="Wilson M."/>
            <person name="Piel J."/>
            <person name="Ashoor H."/>
            <person name="Bougouffa S."/>
            <person name="Bajic V.B."/>
            <person name="Ryu T."/>
            <person name="Ravasi T."/>
            <person name="Bayer T."/>
            <person name="Micklem G."/>
            <person name="Kim H."/>
            <person name="Bhak J."/>
            <person name="Lajeunesse T.C."/>
            <person name="Voolstra C.R."/>
        </authorList>
    </citation>
    <scope>NUCLEOTIDE SEQUENCE [LARGE SCALE GENOMIC DNA]</scope>
    <source>
        <strain evidence="1 2">CCMP2467</strain>
    </source>
</reference>
<name>A0A1Q9CII0_SYMMI</name>
<gene>
    <name evidence="1" type="ORF">AK812_SmicGene36593</name>
</gene>
<organism evidence="1 2">
    <name type="scientific">Symbiodinium microadriaticum</name>
    <name type="common">Dinoflagellate</name>
    <name type="synonym">Zooxanthella microadriatica</name>
    <dbReference type="NCBI Taxonomy" id="2951"/>
    <lineage>
        <taxon>Eukaryota</taxon>
        <taxon>Sar</taxon>
        <taxon>Alveolata</taxon>
        <taxon>Dinophyceae</taxon>
        <taxon>Suessiales</taxon>
        <taxon>Symbiodiniaceae</taxon>
        <taxon>Symbiodinium</taxon>
    </lineage>
</organism>
<proteinExistence type="predicted"/>
<dbReference type="EMBL" id="LSRX01001172">
    <property type="protein sequence ID" value="OLP82728.1"/>
    <property type="molecule type" value="Genomic_DNA"/>
</dbReference>
<protein>
    <submittedName>
        <fullName evidence="1">Uncharacterized protein</fullName>
    </submittedName>
</protein>
<keyword evidence="2" id="KW-1185">Reference proteome</keyword>
<accession>A0A1Q9CII0</accession>